<dbReference type="EMBL" id="MG271984">
    <property type="protein sequence ID" value="AUG72286.1"/>
    <property type="molecule type" value="Genomic_DNA"/>
</dbReference>
<keyword evidence="2" id="KW-1185">Reference proteome</keyword>
<proteinExistence type="predicted"/>
<accession>A0A2H5AJF1</accession>
<organism evidence="1">
    <name type="scientific">black bullhead herpesvirus</name>
    <dbReference type="NCBI Taxonomy" id="508441"/>
    <lineage>
        <taxon>Viruses</taxon>
        <taxon>Duplodnaviria</taxon>
        <taxon>Heunggongvirae</taxon>
        <taxon>Peploviricota</taxon>
        <taxon>Herviviricetes</taxon>
        <taxon>Herpesvirales</taxon>
        <taxon>Alloherpesviridae</taxon>
        <taxon>Ictavirus</taxon>
        <taxon>Ictavirus ictaluridallo2</taxon>
    </lineage>
</organism>
<name>A0A2H5AJF1_9VIRU</name>
<dbReference type="Proteomes" id="UP000242696">
    <property type="component" value="Segment"/>
</dbReference>
<dbReference type="GeneID" id="35414678"/>
<evidence type="ECO:0000313" key="2">
    <source>
        <dbReference type="Proteomes" id="UP000242696"/>
    </source>
</evidence>
<protein>
    <submittedName>
        <fullName evidence="1">ORF33</fullName>
    </submittedName>
</protein>
<evidence type="ECO:0000313" key="1">
    <source>
        <dbReference type="EMBL" id="AUG72286.1"/>
    </source>
</evidence>
<sequence length="292" mass="34061">MLPMMNVSITDYPAFVGWMLSTTKLTSPGFWDRMGGFFNLIAPQGRILDISRRTYITWNWRVHGAFSEMGSDASVIDRDELFRALTQRVWRETTEIEDIIRVIEELITTKGTERGDYWTRNLDYMLTNIRAENPTPIFQTLCHSRIIPELKNLVVIWKLHLCGVYAGRHDDLVMQVLYFTRRAIAVDGPVMHFIGDLKHSCALPISRKNIVDKRFVRRGFVTTVETDELPRDQLTKLIHKNGTDFEAVVDRIVWGATLWWYRRTHPGMGAYQEFWDKYCGWMDTATSELSDE</sequence>
<dbReference type="OrthoDB" id="30294at10239"/>
<reference evidence="1" key="1">
    <citation type="journal article" date="2018" name="Arch. Virol.">
        <title>Complete genome sequence and analysis of ictalurid herpesvirus 2.</title>
        <authorList>
            <person name="Borzak R."/>
            <person name="Haluk T."/>
            <person name="Bartha D."/>
            <person name="Doszpoly A."/>
        </authorList>
    </citation>
    <scope>NUCLEOTIDE SEQUENCE</scope>
    <source>
        <strain evidence="1">760/94</strain>
    </source>
</reference>
<dbReference type="KEGG" id="vg:35414678"/>
<dbReference type="RefSeq" id="YP_009447858.1">
    <property type="nucleotide sequence ID" value="NC_036579.1"/>
</dbReference>